<dbReference type="EMBL" id="QEWP01000027">
    <property type="protein sequence ID" value="PWD97704.1"/>
    <property type="molecule type" value="Genomic_DNA"/>
</dbReference>
<name>A0A2U2B3T3_9BACT</name>
<dbReference type="SMART" id="SM00712">
    <property type="entry name" value="PUR"/>
    <property type="match status" value="1"/>
</dbReference>
<dbReference type="RefSeq" id="WP_109266121.1">
    <property type="nucleotide sequence ID" value="NZ_QEWP01000027.1"/>
</dbReference>
<feature type="region of interest" description="Disordered" evidence="3">
    <location>
        <begin position="97"/>
        <end position="128"/>
    </location>
</feature>
<dbReference type="Gene3D" id="3.10.450.700">
    <property type="match status" value="1"/>
</dbReference>
<dbReference type="Proteomes" id="UP000244956">
    <property type="component" value="Unassembled WGS sequence"/>
</dbReference>
<proteinExistence type="inferred from homology"/>
<accession>A0A2U2B3T3</accession>
<evidence type="ECO:0000256" key="2">
    <source>
        <dbReference type="ARBA" id="ARBA00023125"/>
    </source>
</evidence>
<comment type="similarity">
    <text evidence="1">Belongs to the PUR DNA-binding protein family.</text>
</comment>
<reference evidence="4 5" key="1">
    <citation type="submission" date="2018-05" db="EMBL/GenBank/DDBJ databases">
        <title>Marinilabilia rubrum sp. nov., isolated from saltern sediment.</title>
        <authorList>
            <person name="Zhang R."/>
        </authorList>
    </citation>
    <scope>NUCLEOTIDE SEQUENCE [LARGE SCALE GENOMIC DNA]</scope>
    <source>
        <strain evidence="4 5">WTE16</strain>
    </source>
</reference>
<dbReference type="GO" id="GO:0032422">
    <property type="term" value="F:purine-rich negative regulatory element binding"/>
    <property type="evidence" value="ECO:0007669"/>
    <property type="project" value="InterPro"/>
</dbReference>
<dbReference type="Pfam" id="PF11680">
    <property type="entry name" value="DUF3276"/>
    <property type="match status" value="1"/>
</dbReference>
<dbReference type="AlphaFoldDB" id="A0A2U2B3T3"/>
<evidence type="ECO:0000256" key="1">
    <source>
        <dbReference type="ARBA" id="ARBA00009251"/>
    </source>
</evidence>
<keyword evidence="2 4" id="KW-0238">DNA-binding</keyword>
<comment type="caution">
    <text evidence="4">The sequence shown here is derived from an EMBL/GenBank/DDBJ whole genome shotgun (WGS) entry which is preliminary data.</text>
</comment>
<gene>
    <name evidence="4" type="ORF">DDZ16_19310</name>
</gene>
<sequence>MEGFDKKDAFEKKRNDRDDIFSKAVRAGKRTYFFDVKATRKNDYYLTITESKKRFEEDGRFRFEKHKLFLYKEDFEKFADGLKDAIDFIQAEQGVYNEEGQQEAPAKESEDELSTAEYTNVDFEDLSK</sequence>
<evidence type="ECO:0000313" key="4">
    <source>
        <dbReference type="EMBL" id="PWD97704.1"/>
    </source>
</evidence>
<organism evidence="4 5">
    <name type="scientific">Marinilabilia rubra</name>
    <dbReference type="NCBI Taxonomy" id="2162893"/>
    <lineage>
        <taxon>Bacteria</taxon>
        <taxon>Pseudomonadati</taxon>
        <taxon>Bacteroidota</taxon>
        <taxon>Bacteroidia</taxon>
        <taxon>Marinilabiliales</taxon>
        <taxon>Marinilabiliaceae</taxon>
        <taxon>Marinilabilia</taxon>
    </lineage>
</organism>
<keyword evidence="5" id="KW-1185">Reference proteome</keyword>
<evidence type="ECO:0000256" key="3">
    <source>
        <dbReference type="SAM" id="MobiDB-lite"/>
    </source>
</evidence>
<dbReference type="OrthoDB" id="765973at2"/>
<evidence type="ECO:0000313" key="5">
    <source>
        <dbReference type="Proteomes" id="UP000244956"/>
    </source>
</evidence>
<protein>
    <submittedName>
        <fullName evidence="4">DNA-binding protein</fullName>
    </submittedName>
</protein>
<dbReference type="GO" id="GO:0000977">
    <property type="term" value="F:RNA polymerase II transcription regulatory region sequence-specific DNA binding"/>
    <property type="evidence" value="ECO:0007669"/>
    <property type="project" value="InterPro"/>
</dbReference>
<dbReference type="InterPro" id="IPR006628">
    <property type="entry name" value="PUR-bd_fam"/>
</dbReference>